<keyword evidence="3" id="KW-0378">Hydrolase</keyword>
<sequence>MKSPHESGLYQSDGWDCPVINTILQEADADRNRIKELALKTNLNHLTALLTFLFVIAIHFAASVSASPPGGALSGDRPRVVISSDIGGSDPDDFQSLIHLLLYADVIDVEGLISSPPEAGRAKHILEVIDAYANDYSHLKSHSKAYPAADALRSVVKQGALDKASQKGWSEPTDGSRWIIQRAHAADKRPLWILVWGSITDVAQAIHDDPSIKSHIRVYSIGSWNTSQDSAARDYLFKNHTDLWWIESDTSFRGMYMGGLQDDDWGNLSFIQQNVKGHGSLGDLFFKKKHDIKMGDTPSFLYLLRGNPDDPTSPHWGGAFVATGHGKDYWTDNPDPSLSTSNRAGAKTVSNWRREYLEDWKYRMDRVNE</sequence>
<dbReference type="Gene3D" id="3.90.245.10">
    <property type="entry name" value="Ribonucleoside hydrolase-like"/>
    <property type="match status" value="1"/>
</dbReference>
<keyword evidence="4" id="KW-1185">Reference proteome</keyword>
<dbReference type="SUPFAM" id="SSF53590">
    <property type="entry name" value="Nucleoside hydrolase"/>
    <property type="match status" value="1"/>
</dbReference>
<dbReference type="Proteomes" id="UP000320672">
    <property type="component" value="Chromosome"/>
</dbReference>
<evidence type="ECO:0000313" key="4">
    <source>
        <dbReference type="Proteomes" id="UP000320672"/>
    </source>
</evidence>
<name>A0A517MA97_9BACT</name>
<protein>
    <submittedName>
        <fullName evidence="3">Inosine-uridine preferring nucleoside hydrolase</fullName>
    </submittedName>
</protein>
<keyword evidence="1" id="KW-0812">Transmembrane</keyword>
<evidence type="ECO:0000256" key="1">
    <source>
        <dbReference type="SAM" id="Phobius"/>
    </source>
</evidence>
<dbReference type="OrthoDB" id="253051at2"/>
<feature type="domain" description="Cellulose-binding Sde182 nucleoside hydrolase-like" evidence="2">
    <location>
        <begin position="79"/>
        <end position="320"/>
    </location>
</feature>
<dbReference type="InterPro" id="IPR011483">
    <property type="entry name" value="Sde182_NH-like"/>
</dbReference>
<gene>
    <name evidence="3" type="ORF">FF011L_05400</name>
</gene>
<proteinExistence type="predicted"/>
<evidence type="ECO:0000313" key="3">
    <source>
        <dbReference type="EMBL" id="QDS91805.1"/>
    </source>
</evidence>
<dbReference type="GO" id="GO:0016799">
    <property type="term" value="F:hydrolase activity, hydrolyzing N-glycosyl compounds"/>
    <property type="evidence" value="ECO:0007669"/>
    <property type="project" value="InterPro"/>
</dbReference>
<dbReference type="Pfam" id="PF07632">
    <property type="entry name" value="Sde182_NH-like"/>
    <property type="match status" value="1"/>
</dbReference>
<evidence type="ECO:0000259" key="2">
    <source>
        <dbReference type="Pfam" id="PF07632"/>
    </source>
</evidence>
<reference evidence="3 4" key="1">
    <citation type="submission" date="2019-02" db="EMBL/GenBank/DDBJ databases">
        <title>Deep-cultivation of Planctomycetes and their phenomic and genomic characterization uncovers novel biology.</title>
        <authorList>
            <person name="Wiegand S."/>
            <person name="Jogler M."/>
            <person name="Boedeker C."/>
            <person name="Pinto D."/>
            <person name="Vollmers J."/>
            <person name="Rivas-Marin E."/>
            <person name="Kohn T."/>
            <person name="Peeters S.H."/>
            <person name="Heuer A."/>
            <person name="Rast P."/>
            <person name="Oberbeckmann S."/>
            <person name="Bunk B."/>
            <person name="Jeske O."/>
            <person name="Meyerdierks A."/>
            <person name="Storesund J.E."/>
            <person name="Kallscheuer N."/>
            <person name="Luecker S."/>
            <person name="Lage O.M."/>
            <person name="Pohl T."/>
            <person name="Merkel B.J."/>
            <person name="Hornburger P."/>
            <person name="Mueller R.-W."/>
            <person name="Bruemmer F."/>
            <person name="Labrenz M."/>
            <person name="Spormann A.M."/>
            <person name="Op den Camp H."/>
            <person name="Overmann J."/>
            <person name="Amann R."/>
            <person name="Jetten M.S.M."/>
            <person name="Mascher T."/>
            <person name="Medema M.H."/>
            <person name="Devos D.P."/>
            <person name="Kaster A.-K."/>
            <person name="Ovreas L."/>
            <person name="Rohde M."/>
            <person name="Galperin M.Y."/>
            <person name="Jogler C."/>
        </authorList>
    </citation>
    <scope>NUCLEOTIDE SEQUENCE [LARGE SCALE GENOMIC DNA]</scope>
    <source>
        <strain evidence="3 4">FF011L</strain>
    </source>
</reference>
<keyword evidence="1" id="KW-1133">Transmembrane helix</keyword>
<dbReference type="EMBL" id="CP036262">
    <property type="protein sequence ID" value="QDS91805.1"/>
    <property type="molecule type" value="Genomic_DNA"/>
</dbReference>
<organism evidence="3 4">
    <name type="scientific">Roseimaritima multifibrata</name>
    <dbReference type="NCBI Taxonomy" id="1930274"/>
    <lineage>
        <taxon>Bacteria</taxon>
        <taxon>Pseudomonadati</taxon>
        <taxon>Planctomycetota</taxon>
        <taxon>Planctomycetia</taxon>
        <taxon>Pirellulales</taxon>
        <taxon>Pirellulaceae</taxon>
        <taxon>Roseimaritima</taxon>
    </lineage>
</organism>
<dbReference type="InterPro" id="IPR036452">
    <property type="entry name" value="Ribo_hydro-like"/>
</dbReference>
<accession>A0A517MA97</accession>
<dbReference type="AlphaFoldDB" id="A0A517MA97"/>
<dbReference type="KEGG" id="rml:FF011L_05400"/>
<feature type="transmembrane region" description="Helical" evidence="1">
    <location>
        <begin position="43"/>
        <end position="62"/>
    </location>
</feature>
<keyword evidence="1" id="KW-0472">Membrane</keyword>